<dbReference type="OrthoDB" id="648213at2"/>
<protein>
    <submittedName>
        <fullName evidence="2">RES domain-containing protein</fullName>
    </submittedName>
</protein>
<organism evidence="2 3">
    <name type="scientific">Rhodovulum kholense</name>
    <dbReference type="NCBI Taxonomy" id="453584"/>
    <lineage>
        <taxon>Bacteria</taxon>
        <taxon>Pseudomonadati</taxon>
        <taxon>Pseudomonadota</taxon>
        <taxon>Alphaproteobacteria</taxon>
        <taxon>Rhodobacterales</taxon>
        <taxon>Paracoccaceae</taxon>
        <taxon>Rhodovulum</taxon>
    </lineage>
</organism>
<dbReference type="Proteomes" id="UP000244037">
    <property type="component" value="Unassembled WGS sequence"/>
</dbReference>
<name>A0A8E2VIT9_9RHOB</name>
<gene>
    <name evidence="2" type="ORF">C8N38_11827</name>
</gene>
<dbReference type="AlphaFoldDB" id="A0A8E2VIT9"/>
<dbReference type="Pfam" id="PF08808">
    <property type="entry name" value="RES"/>
    <property type="match status" value="1"/>
</dbReference>
<dbReference type="EMBL" id="QAYC01000018">
    <property type="protein sequence ID" value="PTW44133.1"/>
    <property type="molecule type" value="Genomic_DNA"/>
</dbReference>
<accession>A0A8E2VIT9</accession>
<sequence length="161" mass="17248">MIAFKGIVWRILPAERAAAPCAPVQSPEGRFHHSGQAVLYASLTPEGAGVAIARYLGPGAAARMIQPLSVSAERLVDLRALPDPTRASVVWQDIRALGSPSPTWAFSDAARARNAQGMLYPSRSRPELTHLVLFDPAPPLVAPAGEARPWPELMPELSTEP</sequence>
<comment type="caution">
    <text evidence="2">The sequence shown here is derived from an EMBL/GenBank/DDBJ whole genome shotgun (WGS) entry which is preliminary data.</text>
</comment>
<dbReference type="RefSeq" id="WP_108028497.1">
    <property type="nucleotide sequence ID" value="NZ_QAYC01000018.1"/>
</dbReference>
<proteinExistence type="predicted"/>
<dbReference type="SMART" id="SM00953">
    <property type="entry name" value="RES"/>
    <property type="match status" value="1"/>
</dbReference>
<evidence type="ECO:0000313" key="2">
    <source>
        <dbReference type="EMBL" id="PTW44133.1"/>
    </source>
</evidence>
<evidence type="ECO:0000259" key="1">
    <source>
        <dbReference type="SMART" id="SM00953"/>
    </source>
</evidence>
<keyword evidence="3" id="KW-1185">Reference proteome</keyword>
<feature type="domain" description="RES" evidence="1">
    <location>
        <begin position="14"/>
        <end position="145"/>
    </location>
</feature>
<evidence type="ECO:0000313" key="3">
    <source>
        <dbReference type="Proteomes" id="UP000244037"/>
    </source>
</evidence>
<reference evidence="2 3" key="1">
    <citation type="submission" date="2018-04" db="EMBL/GenBank/DDBJ databases">
        <title>Genomic Encyclopedia of Archaeal and Bacterial Type Strains, Phase II (KMG-II): from individual species to whole genera.</title>
        <authorList>
            <person name="Goeker M."/>
        </authorList>
    </citation>
    <scope>NUCLEOTIDE SEQUENCE [LARGE SCALE GENOMIC DNA]</scope>
    <source>
        <strain evidence="2 3">DSM 19783</strain>
    </source>
</reference>
<dbReference type="InterPro" id="IPR014914">
    <property type="entry name" value="RES_dom"/>
</dbReference>